<gene>
    <name evidence="9" type="ORF">A4X03_0g1912</name>
    <name evidence="8" type="ORF">JKIAZH3_G4725</name>
</gene>
<evidence type="ECO:0000256" key="2">
    <source>
        <dbReference type="ARBA" id="ARBA00022630"/>
    </source>
</evidence>
<dbReference type="GO" id="GO:0050661">
    <property type="term" value="F:NADP binding"/>
    <property type="evidence" value="ECO:0007669"/>
    <property type="project" value="InterPro"/>
</dbReference>
<accession>A0A177US56</accession>
<dbReference type="EMBL" id="CAJHJG010000155">
    <property type="protein sequence ID" value="CAD6898351.1"/>
    <property type="molecule type" value="Genomic_DNA"/>
</dbReference>
<dbReference type="AlphaFoldDB" id="A0A177US56"/>
<proteinExistence type="predicted"/>
<dbReference type="InterPro" id="IPR013785">
    <property type="entry name" value="Aldolase_TIM"/>
</dbReference>
<dbReference type="Proteomes" id="UP000077671">
    <property type="component" value="Unassembled WGS sequence"/>
</dbReference>
<dbReference type="SUPFAM" id="SSF51395">
    <property type="entry name" value="FMN-linked oxidoreductases"/>
    <property type="match status" value="1"/>
</dbReference>
<feature type="domain" description="NADH:flavin oxidoreductase/NADH oxidase N-terminal" evidence="7">
    <location>
        <begin position="59"/>
        <end position="320"/>
    </location>
</feature>
<evidence type="ECO:0000256" key="4">
    <source>
        <dbReference type="ARBA" id="ARBA00022857"/>
    </source>
</evidence>
<evidence type="ECO:0000313" key="9">
    <source>
        <dbReference type="EMBL" id="KAE8263126.1"/>
    </source>
</evidence>
<feature type="region of interest" description="Disordered" evidence="6">
    <location>
        <begin position="170"/>
        <end position="192"/>
    </location>
</feature>
<evidence type="ECO:0000256" key="6">
    <source>
        <dbReference type="SAM" id="MobiDB-lite"/>
    </source>
</evidence>
<keyword evidence="4" id="KW-0521">NADP</keyword>
<keyword evidence="5" id="KW-0560">Oxidoreductase</keyword>
<dbReference type="EMBL" id="LWDD02000170">
    <property type="protein sequence ID" value="KAE8263126.1"/>
    <property type="molecule type" value="Genomic_DNA"/>
</dbReference>
<dbReference type="Gene3D" id="3.20.20.70">
    <property type="entry name" value="Aldolase class I"/>
    <property type="match status" value="1"/>
</dbReference>
<dbReference type="Proteomes" id="UP000836402">
    <property type="component" value="Unassembled WGS sequence"/>
</dbReference>
<keyword evidence="3" id="KW-0288">FMN</keyword>
<sequence length="459" mass="50213">MADTSSLASLKTDNFVQTFQGHVPVGTFTKKMLPDDQEIPHLFRPISLRTKGKDGKTSALTLKNRAIVSPMCQYSAENGFVSPWHVAHLGSFAIHGAGTIMTEASAVTPEGRITPQDVGIWSDEHAKAHGNVVASLKRIADKITVGVQLAHAGRKASTWSPFYRGERKHKERVDKDEGGFPDEVVGPSAEPYNPQWITPRELSVDDIKRLQQAFVDAAQRAYEVSGYDFVEVHAAHGYLLHNFLSPVSNKRTDNYGGSFENRTRFLLDTVRAIKQRWPERSLWVRISATDYAEHLEPGQETWNIESSIKLAQQLEQENVDFLDVSAGGLTPEQRISPGPGYQLGFASAIRKALPIYQSNAPTSKARSTASDGTTPEQAEHMVVGAVGLMDGGSSAPGDLAEKAIANGETDAILLARGFLSNPKWVTDASERLAKGIKAGGSPQYHRSHEFRPAKAQNHN</sequence>
<keyword evidence="11" id="KW-1185">Reference proteome</keyword>
<evidence type="ECO:0000256" key="1">
    <source>
        <dbReference type="ARBA" id="ARBA00001917"/>
    </source>
</evidence>
<comment type="caution">
    <text evidence="9">The sequence shown here is derived from an EMBL/GenBank/DDBJ whole genome shotgun (WGS) entry which is preliminary data.</text>
</comment>
<evidence type="ECO:0000256" key="3">
    <source>
        <dbReference type="ARBA" id="ARBA00022643"/>
    </source>
</evidence>
<organism evidence="9 10">
    <name type="scientific">Tilletia caries</name>
    <name type="common">wheat bunt fungus</name>
    <dbReference type="NCBI Taxonomy" id="13290"/>
    <lineage>
        <taxon>Eukaryota</taxon>
        <taxon>Fungi</taxon>
        <taxon>Dikarya</taxon>
        <taxon>Basidiomycota</taxon>
        <taxon>Ustilaginomycotina</taxon>
        <taxon>Exobasidiomycetes</taxon>
        <taxon>Tilletiales</taxon>
        <taxon>Tilletiaceae</taxon>
        <taxon>Tilletia</taxon>
    </lineage>
</organism>
<dbReference type="InterPro" id="IPR044152">
    <property type="entry name" value="YqjM-like"/>
</dbReference>
<protein>
    <recommendedName>
        <fullName evidence="7">NADH:flavin oxidoreductase/NADH oxidase N-terminal domain-containing protein</fullName>
    </recommendedName>
</protein>
<reference evidence="9" key="1">
    <citation type="submission" date="2016-04" db="EMBL/GenBank/DDBJ databases">
        <authorList>
            <person name="Nguyen H.D."/>
            <person name="Kesanakurti P."/>
            <person name="Cullis J."/>
            <person name="Levesque C.A."/>
            <person name="Hambleton S."/>
        </authorList>
    </citation>
    <scope>NUCLEOTIDE SEQUENCE</scope>
    <source>
        <strain evidence="9">DAOMC 238032</strain>
    </source>
</reference>
<feature type="region of interest" description="Disordered" evidence="6">
    <location>
        <begin position="437"/>
        <end position="459"/>
    </location>
</feature>
<keyword evidence="2" id="KW-0285">Flavoprotein</keyword>
<dbReference type="GO" id="GO:0003959">
    <property type="term" value="F:NADPH dehydrogenase activity"/>
    <property type="evidence" value="ECO:0007669"/>
    <property type="project" value="InterPro"/>
</dbReference>
<dbReference type="CDD" id="cd02932">
    <property type="entry name" value="OYE_YqiM_FMN"/>
    <property type="match status" value="1"/>
</dbReference>
<name>A0A177US56_9BASI</name>
<evidence type="ECO:0000313" key="11">
    <source>
        <dbReference type="Proteomes" id="UP000836402"/>
    </source>
</evidence>
<comment type="cofactor">
    <cofactor evidence="1">
        <name>FMN</name>
        <dbReference type="ChEBI" id="CHEBI:58210"/>
    </cofactor>
</comment>
<dbReference type="PANTHER" id="PTHR43303">
    <property type="entry name" value="NADPH DEHYDROGENASE C23G7.10C-RELATED"/>
    <property type="match status" value="1"/>
</dbReference>
<reference evidence="9" key="2">
    <citation type="journal article" date="2019" name="IMA Fungus">
        <title>Genome sequencing and comparison of five Tilletia species to identify candidate genes for the detection of regulated species infecting wheat.</title>
        <authorList>
            <person name="Nguyen H.D.T."/>
            <person name="Sultana T."/>
            <person name="Kesanakurti P."/>
            <person name="Hambleton S."/>
        </authorList>
    </citation>
    <scope>NUCLEOTIDE SEQUENCE</scope>
    <source>
        <strain evidence="9">DAOMC 238032</strain>
    </source>
</reference>
<dbReference type="InterPro" id="IPR001155">
    <property type="entry name" value="OxRdtase_FMN_N"/>
</dbReference>
<evidence type="ECO:0000313" key="8">
    <source>
        <dbReference type="EMBL" id="CAD6898351.1"/>
    </source>
</evidence>
<evidence type="ECO:0000259" key="7">
    <source>
        <dbReference type="Pfam" id="PF00724"/>
    </source>
</evidence>
<evidence type="ECO:0000256" key="5">
    <source>
        <dbReference type="ARBA" id="ARBA00023002"/>
    </source>
</evidence>
<reference evidence="8" key="3">
    <citation type="submission" date="2020-10" db="EMBL/GenBank/DDBJ databases">
        <authorList>
            <person name="Sedaghatjoo S."/>
        </authorList>
    </citation>
    <scope>NUCLEOTIDE SEQUENCE</scope>
    <source>
        <strain evidence="8">AZH3</strain>
    </source>
</reference>
<dbReference type="GO" id="GO:0010181">
    <property type="term" value="F:FMN binding"/>
    <property type="evidence" value="ECO:0007669"/>
    <property type="project" value="InterPro"/>
</dbReference>
<dbReference type="Pfam" id="PF00724">
    <property type="entry name" value="Oxidored_FMN"/>
    <property type="match status" value="1"/>
</dbReference>
<evidence type="ECO:0000313" key="10">
    <source>
        <dbReference type="Proteomes" id="UP000077671"/>
    </source>
</evidence>
<dbReference type="PANTHER" id="PTHR43303:SF4">
    <property type="entry name" value="NADPH DEHYDROGENASE C23G7.10C-RELATED"/>
    <property type="match status" value="1"/>
</dbReference>